<evidence type="ECO:0000313" key="2">
    <source>
        <dbReference type="EMBL" id="GMI01953.1"/>
    </source>
</evidence>
<sequence length="280" mass="31572">MSKSVATKYTEHNKSREISGKRGAKDEEDEYREGILEAAAAESLTISTYEVRVTLVGGRNALRTISSPESSLPSSLPSLPASPRSQRYFISVTTVGLSFFTTHPFPADRSKTLPGTEICFLSFLKLIELQTSTKAISPLTLELIFETNNSKIILTTLNSEYVQRKSTVDELLKARQVIQARDRNVWGKFRRFCEESVIHVHKVLGLCCPVFMERFAYTSKRVKKRRARENAEIRRELKSQSMFIASTMPDARLNAAQLKLDIDTSFGNFCESALNSKDDE</sequence>
<evidence type="ECO:0000256" key="1">
    <source>
        <dbReference type="SAM" id="MobiDB-lite"/>
    </source>
</evidence>
<gene>
    <name evidence="2" type="ORF">TrLO_g8142</name>
</gene>
<organism evidence="2 3">
    <name type="scientific">Triparma laevis f. longispina</name>
    <dbReference type="NCBI Taxonomy" id="1714387"/>
    <lineage>
        <taxon>Eukaryota</taxon>
        <taxon>Sar</taxon>
        <taxon>Stramenopiles</taxon>
        <taxon>Ochrophyta</taxon>
        <taxon>Bolidophyceae</taxon>
        <taxon>Parmales</taxon>
        <taxon>Triparmaceae</taxon>
        <taxon>Triparma</taxon>
    </lineage>
</organism>
<dbReference type="Proteomes" id="UP001165122">
    <property type="component" value="Unassembled WGS sequence"/>
</dbReference>
<evidence type="ECO:0000313" key="3">
    <source>
        <dbReference type="Proteomes" id="UP001165122"/>
    </source>
</evidence>
<protein>
    <submittedName>
        <fullName evidence="2">Uncharacterized protein</fullName>
    </submittedName>
</protein>
<proteinExistence type="predicted"/>
<name>A0A9W7C4A3_9STRA</name>
<reference evidence="3" key="1">
    <citation type="journal article" date="2023" name="Commun. Biol.">
        <title>Genome analysis of Parmales, the sister group of diatoms, reveals the evolutionary specialization of diatoms from phago-mixotrophs to photoautotrophs.</title>
        <authorList>
            <person name="Ban H."/>
            <person name="Sato S."/>
            <person name="Yoshikawa S."/>
            <person name="Yamada K."/>
            <person name="Nakamura Y."/>
            <person name="Ichinomiya M."/>
            <person name="Sato N."/>
            <person name="Blanc-Mathieu R."/>
            <person name="Endo H."/>
            <person name="Kuwata A."/>
            <person name="Ogata H."/>
        </authorList>
    </citation>
    <scope>NUCLEOTIDE SEQUENCE [LARGE SCALE GENOMIC DNA]</scope>
    <source>
        <strain evidence="3">NIES 3700</strain>
    </source>
</reference>
<accession>A0A9W7C4A3</accession>
<dbReference type="AlphaFoldDB" id="A0A9W7C4A3"/>
<feature type="region of interest" description="Disordered" evidence="1">
    <location>
        <begin position="1"/>
        <end position="30"/>
    </location>
</feature>
<dbReference type="OrthoDB" id="10499711at2759"/>
<dbReference type="EMBL" id="BRXW01000038">
    <property type="protein sequence ID" value="GMI01953.1"/>
    <property type="molecule type" value="Genomic_DNA"/>
</dbReference>
<keyword evidence="3" id="KW-1185">Reference proteome</keyword>
<comment type="caution">
    <text evidence="2">The sequence shown here is derived from an EMBL/GenBank/DDBJ whole genome shotgun (WGS) entry which is preliminary data.</text>
</comment>
<feature type="compositionally biased region" description="Basic and acidic residues" evidence="1">
    <location>
        <begin position="9"/>
        <end position="25"/>
    </location>
</feature>